<dbReference type="Pfam" id="PF08352">
    <property type="entry name" value="oligo_HPY"/>
    <property type="match status" value="1"/>
</dbReference>
<dbReference type="CDD" id="cd03257">
    <property type="entry name" value="ABC_NikE_OppD_transporters"/>
    <property type="match status" value="1"/>
</dbReference>
<dbReference type="InterPro" id="IPR013563">
    <property type="entry name" value="Oligopep_ABC_C"/>
</dbReference>
<evidence type="ECO:0000256" key="1">
    <source>
        <dbReference type="ARBA" id="ARBA00005417"/>
    </source>
</evidence>
<dbReference type="GO" id="GO:0005524">
    <property type="term" value="F:ATP binding"/>
    <property type="evidence" value="ECO:0007669"/>
    <property type="project" value="UniProtKB-KW"/>
</dbReference>
<dbReference type="FunFam" id="3.40.50.300:FF:000016">
    <property type="entry name" value="Oligopeptide ABC transporter ATP-binding component"/>
    <property type="match status" value="1"/>
</dbReference>
<dbReference type="GO" id="GO:0015833">
    <property type="term" value="P:peptide transport"/>
    <property type="evidence" value="ECO:0007669"/>
    <property type="project" value="InterPro"/>
</dbReference>
<keyword evidence="4 6" id="KW-0067">ATP-binding</keyword>
<dbReference type="SUPFAM" id="SSF52540">
    <property type="entry name" value="P-loop containing nucleoside triphosphate hydrolases"/>
    <property type="match status" value="1"/>
</dbReference>
<sequence>MIVNKTEKILQIKEVSVDFDLSGKTLRAVDNVSLDIYSGEIFGLVGESGSGKSTLATAILNLVSSPGQITHGEILYNGKDVLSLSDEELRKYRWKDVAMVFQAAQNAMNPVIRIRDQVLDTYYAHSKGAEKQILDKAAELMEYVRLDPDRVLNSYAHELSGGMKQRAIIALSLILDPKVLILDEPTTALDVITQAYIIEILQKIHKDLGITMIFLTHDVSIVAKVADRVGVMYAGQIVEVGSVRDIFYNPLHPYTYGLIHAAPSLIDDISNRRAIPGSPPDLINPPPGCRFNPRCDQCIGICREAHPSLVEVSEGHMVACLKYNEKVVNL</sequence>
<evidence type="ECO:0000256" key="2">
    <source>
        <dbReference type="ARBA" id="ARBA00022448"/>
    </source>
</evidence>
<reference evidence="6 7" key="1">
    <citation type="submission" date="2016-11" db="EMBL/GenBank/DDBJ databases">
        <authorList>
            <person name="Jaros S."/>
            <person name="Januszkiewicz K."/>
            <person name="Wedrychowicz H."/>
        </authorList>
    </citation>
    <scope>NUCLEOTIDE SEQUENCE [LARGE SCALE GENOMIC DNA]</scope>
    <source>
        <strain evidence="6 7">DSM 17918</strain>
    </source>
</reference>
<dbReference type="PROSITE" id="PS50893">
    <property type="entry name" value="ABC_TRANSPORTER_2"/>
    <property type="match status" value="1"/>
</dbReference>
<comment type="similarity">
    <text evidence="1">Belongs to the ABC transporter superfamily.</text>
</comment>
<dbReference type="Gene3D" id="3.40.50.300">
    <property type="entry name" value="P-loop containing nucleotide triphosphate hydrolases"/>
    <property type="match status" value="1"/>
</dbReference>
<organism evidence="6 7">
    <name type="scientific">Caldanaerobius fijiensis DSM 17918</name>
    <dbReference type="NCBI Taxonomy" id="1121256"/>
    <lineage>
        <taxon>Bacteria</taxon>
        <taxon>Bacillati</taxon>
        <taxon>Bacillota</taxon>
        <taxon>Clostridia</taxon>
        <taxon>Thermoanaerobacterales</taxon>
        <taxon>Thermoanaerobacteraceae</taxon>
        <taxon>Caldanaerobius</taxon>
    </lineage>
</organism>
<dbReference type="GO" id="GO:0016887">
    <property type="term" value="F:ATP hydrolysis activity"/>
    <property type="evidence" value="ECO:0007669"/>
    <property type="project" value="InterPro"/>
</dbReference>
<keyword evidence="2" id="KW-0813">Transport</keyword>
<dbReference type="PROSITE" id="PS00211">
    <property type="entry name" value="ABC_TRANSPORTER_1"/>
    <property type="match status" value="1"/>
</dbReference>
<dbReference type="InterPro" id="IPR017871">
    <property type="entry name" value="ABC_transporter-like_CS"/>
</dbReference>
<evidence type="ECO:0000256" key="3">
    <source>
        <dbReference type="ARBA" id="ARBA00022741"/>
    </source>
</evidence>
<dbReference type="EMBL" id="FQVH01000009">
    <property type="protein sequence ID" value="SHE97477.1"/>
    <property type="molecule type" value="Genomic_DNA"/>
</dbReference>
<dbReference type="NCBIfam" id="TIGR01727">
    <property type="entry name" value="oligo_HPY"/>
    <property type="match status" value="1"/>
</dbReference>
<dbReference type="AlphaFoldDB" id="A0A1M4XV69"/>
<dbReference type="PANTHER" id="PTHR43067">
    <property type="entry name" value="OLIGOPEPTIDE/DIPEPTIDE ABC TRANSPORTER, ATPASE SUBUNIT"/>
    <property type="match status" value="1"/>
</dbReference>
<dbReference type="RefSeq" id="WP_073342451.1">
    <property type="nucleotide sequence ID" value="NZ_FQVH01000009.1"/>
</dbReference>
<proteinExistence type="inferred from homology"/>
<evidence type="ECO:0000259" key="5">
    <source>
        <dbReference type="PROSITE" id="PS50893"/>
    </source>
</evidence>
<protein>
    <submittedName>
        <fullName evidence="6">Peptide/nickel transport system ATP-binding protein</fullName>
    </submittedName>
</protein>
<dbReference type="InterPro" id="IPR027417">
    <property type="entry name" value="P-loop_NTPase"/>
</dbReference>
<accession>A0A1M4XV69</accession>
<gene>
    <name evidence="6" type="ORF">SAMN02746089_01084</name>
</gene>
<evidence type="ECO:0000256" key="4">
    <source>
        <dbReference type="ARBA" id="ARBA00022840"/>
    </source>
</evidence>
<feature type="domain" description="ABC transporter" evidence="5">
    <location>
        <begin position="10"/>
        <end position="259"/>
    </location>
</feature>
<evidence type="ECO:0000313" key="6">
    <source>
        <dbReference type="EMBL" id="SHE97477.1"/>
    </source>
</evidence>
<name>A0A1M4XV69_9THEO</name>
<dbReference type="SMART" id="SM00382">
    <property type="entry name" value="AAA"/>
    <property type="match status" value="1"/>
</dbReference>
<dbReference type="OrthoDB" id="41661at2"/>
<evidence type="ECO:0000313" key="7">
    <source>
        <dbReference type="Proteomes" id="UP000184088"/>
    </source>
</evidence>
<keyword evidence="7" id="KW-1185">Reference proteome</keyword>
<dbReference type="InterPro" id="IPR003439">
    <property type="entry name" value="ABC_transporter-like_ATP-bd"/>
</dbReference>
<dbReference type="Proteomes" id="UP000184088">
    <property type="component" value="Unassembled WGS sequence"/>
</dbReference>
<dbReference type="STRING" id="1121256.SAMN02746089_01084"/>
<dbReference type="InterPro" id="IPR003593">
    <property type="entry name" value="AAA+_ATPase"/>
</dbReference>
<keyword evidence="3" id="KW-0547">Nucleotide-binding</keyword>
<dbReference type="Pfam" id="PF00005">
    <property type="entry name" value="ABC_tran"/>
    <property type="match status" value="1"/>
</dbReference>
<dbReference type="PANTHER" id="PTHR43067:SF3">
    <property type="entry name" value="MALTOSE ABC TRANSPORTER, ATP-BINDING PROTEIN"/>
    <property type="match status" value="1"/>
</dbReference>